<evidence type="ECO:0000313" key="1">
    <source>
        <dbReference type="EMBL" id="QIZ49600.1"/>
    </source>
</evidence>
<proteinExistence type="predicted"/>
<gene>
    <name evidence="1" type="ORF">DWG24_01790</name>
</gene>
<reference evidence="1 2" key="1">
    <citation type="submission" date="2018-11" db="EMBL/GenBank/DDBJ databases">
        <title>Complete genome sequence of Dickeya zeae strain CE1 infecting Canna edulis Ker-Gawl. in China.</title>
        <authorList>
            <person name="Zhang J."/>
            <person name="Lin B."/>
            <person name="Shen H."/>
            <person name="Jiang S."/>
            <person name="Pu X."/>
            <person name="Sun D."/>
        </authorList>
    </citation>
    <scope>NUCLEOTIDE SEQUENCE [LARGE SCALE GENOMIC DNA]</scope>
    <source>
        <strain evidence="1 2">CE1</strain>
    </source>
</reference>
<sequence length="111" mass="13188">METNKNKIINLVERHAGISITPYQKKTTEETLINSEFDFDDDEIQTLMSEFFKEFNVTPGNFNIKNYYYDYSDHSLLSLLNPFRKFEKPELKILSVAMLIESEKLGYWPYD</sequence>
<accession>A0AAE6YXG6</accession>
<dbReference type="EMBL" id="CP033622">
    <property type="protein sequence ID" value="QIZ49600.1"/>
    <property type="molecule type" value="Genomic_DNA"/>
</dbReference>
<organism evidence="1 2">
    <name type="scientific">Dickeya zeae</name>
    <dbReference type="NCBI Taxonomy" id="204042"/>
    <lineage>
        <taxon>Bacteria</taxon>
        <taxon>Pseudomonadati</taxon>
        <taxon>Pseudomonadota</taxon>
        <taxon>Gammaproteobacteria</taxon>
        <taxon>Enterobacterales</taxon>
        <taxon>Pectobacteriaceae</taxon>
        <taxon>Dickeya</taxon>
    </lineage>
</organism>
<evidence type="ECO:0000313" key="2">
    <source>
        <dbReference type="Proteomes" id="UP000500801"/>
    </source>
</evidence>
<dbReference type="AlphaFoldDB" id="A0AAE6YXG6"/>
<dbReference type="RefSeq" id="WP_168361300.1">
    <property type="nucleotide sequence ID" value="NZ_CP033622.1"/>
</dbReference>
<dbReference type="InterPro" id="IPR010862">
    <property type="entry name" value="DUF1493"/>
</dbReference>
<name>A0AAE6YXG6_9GAMM</name>
<dbReference type="Proteomes" id="UP000500801">
    <property type="component" value="Chromosome"/>
</dbReference>
<protein>
    <submittedName>
        <fullName evidence="1">DUF1493 family protein</fullName>
    </submittedName>
</protein>
<dbReference type="Pfam" id="PF07377">
    <property type="entry name" value="DUF1493"/>
    <property type="match status" value="1"/>
</dbReference>